<evidence type="ECO:0000313" key="4">
    <source>
        <dbReference type="Proteomes" id="UP000294576"/>
    </source>
</evidence>
<comment type="caution">
    <text evidence="3">The sequence shown here is derived from an EMBL/GenBank/DDBJ whole genome shotgun (WGS) entry which is preliminary data.</text>
</comment>
<evidence type="ECO:0000313" key="3">
    <source>
        <dbReference type="EMBL" id="TCU15116.1"/>
    </source>
</evidence>
<proteinExistence type="predicted"/>
<reference evidence="3 4" key="1">
    <citation type="submission" date="2019-03" db="EMBL/GenBank/DDBJ databases">
        <title>Genomic Encyclopedia of Type Strains, Phase IV (KMG-V): Genome sequencing to study the core and pangenomes of soil and plant-associated prokaryotes.</title>
        <authorList>
            <person name="Whitman W."/>
        </authorList>
    </citation>
    <scope>NUCLEOTIDE SEQUENCE [LARGE SCALE GENOMIC DNA]</scope>
    <source>
        <strain evidence="3 4">Hc14</strain>
    </source>
</reference>
<dbReference type="Pfam" id="PF03235">
    <property type="entry name" value="GmrSD_N"/>
    <property type="match status" value="1"/>
</dbReference>
<name>A0A4R3QAS4_RHISU</name>
<evidence type="ECO:0000259" key="1">
    <source>
        <dbReference type="Pfam" id="PF03235"/>
    </source>
</evidence>
<dbReference type="PANTHER" id="PTHR37292">
    <property type="entry name" value="VNG6097C"/>
    <property type="match status" value="1"/>
</dbReference>
<evidence type="ECO:0000259" key="2">
    <source>
        <dbReference type="Pfam" id="PF07510"/>
    </source>
</evidence>
<dbReference type="InterPro" id="IPR011089">
    <property type="entry name" value="GmrSD_C"/>
</dbReference>
<dbReference type="InterPro" id="IPR004919">
    <property type="entry name" value="GmrSD_N"/>
</dbReference>
<dbReference type="Pfam" id="PF07510">
    <property type="entry name" value="GmrSD_C"/>
    <property type="match status" value="1"/>
</dbReference>
<sequence>MAYASTTIARAVGQINRSYFLPAIQRPYVWHPDQIVALFDSLMKGYPISSFLFWQVEPSRRDDWDIYKFMENFRQGDVHNELAEADGRDITLVLDGQQRLTSLLIGLQGSYTVRRKYARRGSPDNWVRQNLYLDLLKDAAVEASEDADDQDIGITYGFRFSSTIPPAAAGHMWMKVGRILDCTSDDKFDALLTEIEDSLPETATRAESRRLQQNLNRLYRMVWKDEVISYFTETDQSYDRVLDIFIRANDGGTKLSKSDLLLSMITSKWNGVSAREEIFGFVNHLNTGLQGKNNVDKDLVMKACLLLSDLDHVYKVGNFTTRNLAIIEKNWGEIKRVLEATFNLINRFGIDQDTLTSGNAILPIAYYLYKTGQGDLAASTPDDVRTSSLIQRWLIGVLINGVFGGTSDNTIGAARAIIKDKIRDGKSFPYTELVDGLALRGRLTELNDSNIDSFLDTAYGRRTCFLALSLLYDTTTWGLTNYHIDHIIPRSLVDPKVLRGANVPETVLERIQEAVNRLGNLQLLRGQENLEKSNQPFDQWIHTRDEGFRARHLIPENESLYDVLQLPKFVKERERMIVKHLKQTIFSHADLSLSEPHPTEEARPF</sequence>
<gene>
    <name evidence="3" type="ORF">EV132_10715</name>
</gene>
<dbReference type="EMBL" id="SMBH01000007">
    <property type="protein sequence ID" value="TCU15116.1"/>
    <property type="molecule type" value="Genomic_DNA"/>
</dbReference>
<organism evidence="3 4">
    <name type="scientific">Rhizobium sullae</name>
    <name type="common">Rhizobium hedysari</name>
    <dbReference type="NCBI Taxonomy" id="50338"/>
    <lineage>
        <taxon>Bacteria</taxon>
        <taxon>Pseudomonadati</taxon>
        <taxon>Pseudomonadota</taxon>
        <taxon>Alphaproteobacteria</taxon>
        <taxon>Hyphomicrobiales</taxon>
        <taxon>Rhizobiaceae</taxon>
        <taxon>Rhizobium/Agrobacterium group</taxon>
        <taxon>Rhizobium</taxon>
    </lineage>
</organism>
<feature type="domain" description="GmrSD restriction endonucleases N-terminal" evidence="1">
    <location>
        <begin position="12"/>
        <end position="264"/>
    </location>
</feature>
<dbReference type="RefSeq" id="WP_132563067.1">
    <property type="nucleotide sequence ID" value="NZ_SMBH01000007.1"/>
</dbReference>
<dbReference type="PANTHER" id="PTHR37292:SF2">
    <property type="entry name" value="DUF262 DOMAIN-CONTAINING PROTEIN"/>
    <property type="match status" value="1"/>
</dbReference>
<feature type="domain" description="GmrSD restriction endonucleases C-terminal" evidence="2">
    <location>
        <begin position="477"/>
        <end position="539"/>
    </location>
</feature>
<protein>
    <submittedName>
        <fullName evidence="3">Uncharacterized protein with ParB-like and HNH nuclease domain</fullName>
    </submittedName>
</protein>
<accession>A0A4R3QAS4</accession>
<dbReference type="Proteomes" id="UP000294576">
    <property type="component" value="Unassembled WGS sequence"/>
</dbReference>
<dbReference type="AlphaFoldDB" id="A0A4R3QAS4"/>